<accession>A0A511FEJ9</accession>
<dbReference type="EMBL" id="JACHDN010000001">
    <property type="protein sequence ID" value="MBB5471352.1"/>
    <property type="molecule type" value="Genomic_DNA"/>
</dbReference>
<dbReference type="EMBL" id="BJVQ01000043">
    <property type="protein sequence ID" value="GEL47660.1"/>
    <property type="molecule type" value="Genomic_DNA"/>
</dbReference>
<keyword evidence="1" id="KW-0812">Transmembrane</keyword>
<proteinExistence type="predicted"/>
<keyword evidence="1" id="KW-0472">Membrane</keyword>
<feature type="transmembrane region" description="Helical" evidence="1">
    <location>
        <begin position="814"/>
        <end position="833"/>
    </location>
</feature>
<sequence>MQARPSWHARRATSVVLAGALAAGATSALVLAPSPTTAQARVPAHGITITPQGYGPVHLGPLEGPAGAEEHGYCLQARVTASGPADVPLGMEYVDDAPLAAALARHRGDADDLTQAAIGYAVHQRQERPGSMAGGVVEVAKLLIAAATPQAVKDRADEFLAEGARTAGPYTARAGVVTGQGTRTGTIEGIVLVGAAGLPVAGAPFEVRLTGPAVFDATGTGRYAGVSGDQPVTLAWTATGTGAVGYEVEFDDAGRTTVTVVDLPGNRQDQLTYGNRPEHDLRVVEVPGPEFPVVGDFRPRATTTVQDVRVADGGPLVDVVEFAAAPDDEWIAIDGDPVDVPAHVTWYGPFPEPQPQADAPPADAPVAGVERVVADGPGPVTTPGTVRSTGDGFYTAVVSIRVADAGASAPYLREDFTAPFFEAAETAVDRYSLAHESETREFNVVPGGRAFDRITVTGYPDGHGSFGGLGPWQPDLGEATVTVYGPLPALPTGSEVPEGTPVHWADTVAAVDGVYQVGYDEAHPVVAPSAATHPGGDYFVFVYAFAGDDRVEPFVSPFDDLREVFFVPGPPEVVVPPEAVTRAQDTAPAGGTMHDVALVTGTTEPGDHLVFAAYGPQDPAAEPVCDGSTLLWTSDPVQVAGPGYYDSGTAPAPGRAGAVYWVETLTRSDGTVLDRGDCGAVAETTLVVDAPAVRTTALASSDAPETGAEVWDAVTATGSFPAGSVARVDLFHAAPGAELVCTEPVWTTTVPLTGGAGEYRTARYVTTAPGTYGFVERTTGPDGEVLSEGTCGEESETLTVAAAPPPLAVTGADLRVAGGVAVALVAAGAVVVMHRARVRRALDEAEGLDG</sequence>
<comment type="caution">
    <text evidence="3">The sequence shown here is derived from an EMBL/GenBank/DDBJ whole genome shotgun (WGS) entry which is preliminary data.</text>
</comment>
<keyword evidence="2" id="KW-0732">Signal</keyword>
<evidence type="ECO:0008006" key="7">
    <source>
        <dbReference type="Google" id="ProtNLM"/>
    </source>
</evidence>
<evidence type="ECO:0000313" key="3">
    <source>
        <dbReference type="EMBL" id="GEL47660.1"/>
    </source>
</evidence>
<dbReference type="OrthoDB" id="3242564at2"/>
<keyword evidence="5" id="KW-1185">Reference proteome</keyword>
<dbReference type="Proteomes" id="UP000321723">
    <property type="component" value="Unassembled WGS sequence"/>
</dbReference>
<dbReference type="RefSeq" id="WP_146838952.1">
    <property type="nucleotide sequence ID" value="NZ_JACHDN010000001.1"/>
</dbReference>
<feature type="signal peptide" evidence="2">
    <location>
        <begin position="1"/>
        <end position="32"/>
    </location>
</feature>
<evidence type="ECO:0000256" key="2">
    <source>
        <dbReference type="SAM" id="SignalP"/>
    </source>
</evidence>
<reference evidence="3 5" key="1">
    <citation type="submission" date="2019-07" db="EMBL/GenBank/DDBJ databases">
        <title>Whole genome shotgun sequence of Cellulomonas hominis NBRC 16055.</title>
        <authorList>
            <person name="Hosoyama A."/>
            <person name="Uohara A."/>
            <person name="Ohji S."/>
            <person name="Ichikawa N."/>
        </authorList>
    </citation>
    <scope>NUCLEOTIDE SEQUENCE [LARGE SCALE GENOMIC DNA]</scope>
    <source>
        <strain evidence="3 5">NBRC 16055</strain>
    </source>
</reference>
<evidence type="ECO:0000256" key="1">
    <source>
        <dbReference type="SAM" id="Phobius"/>
    </source>
</evidence>
<evidence type="ECO:0000313" key="5">
    <source>
        <dbReference type="Proteomes" id="UP000321723"/>
    </source>
</evidence>
<feature type="chain" id="PRO_5038242074" description="Prealbumin-like fold domain-containing protein" evidence="2">
    <location>
        <begin position="33"/>
        <end position="850"/>
    </location>
</feature>
<organism evidence="3 5">
    <name type="scientific">Cellulomonas hominis</name>
    <dbReference type="NCBI Taxonomy" id="156981"/>
    <lineage>
        <taxon>Bacteria</taxon>
        <taxon>Bacillati</taxon>
        <taxon>Actinomycetota</taxon>
        <taxon>Actinomycetes</taxon>
        <taxon>Micrococcales</taxon>
        <taxon>Cellulomonadaceae</taxon>
        <taxon>Cellulomonas</taxon>
    </lineage>
</organism>
<reference evidence="4 6" key="2">
    <citation type="submission" date="2020-08" db="EMBL/GenBank/DDBJ databases">
        <title>Sequencing the genomes of 1000 actinobacteria strains.</title>
        <authorList>
            <person name="Klenk H.-P."/>
        </authorList>
    </citation>
    <scope>NUCLEOTIDE SEQUENCE [LARGE SCALE GENOMIC DNA]</scope>
    <source>
        <strain evidence="4 6">DSM 9581</strain>
    </source>
</reference>
<dbReference type="AlphaFoldDB" id="A0A511FEJ9"/>
<keyword evidence="1" id="KW-1133">Transmembrane helix</keyword>
<dbReference type="Proteomes" id="UP000564629">
    <property type="component" value="Unassembled WGS sequence"/>
</dbReference>
<protein>
    <recommendedName>
        <fullName evidence="7">Prealbumin-like fold domain-containing protein</fullName>
    </recommendedName>
</protein>
<gene>
    <name evidence="3" type="ORF">CHO01_27760</name>
    <name evidence="4" type="ORF">HNR08_000088</name>
</gene>
<evidence type="ECO:0000313" key="4">
    <source>
        <dbReference type="EMBL" id="MBB5471352.1"/>
    </source>
</evidence>
<name>A0A511FEJ9_9CELL</name>
<evidence type="ECO:0000313" key="6">
    <source>
        <dbReference type="Proteomes" id="UP000564629"/>
    </source>
</evidence>